<name>A0A936TGU9_9ACTN</name>
<dbReference type="Proteomes" id="UP000727993">
    <property type="component" value="Unassembled WGS sequence"/>
</dbReference>
<evidence type="ECO:0000256" key="2">
    <source>
        <dbReference type="ARBA" id="ARBA00004978"/>
    </source>
</evidence>
<accession>A0A936TGU9</accession>
<evidence type="ECO:0000259" key="10">
    <source>
        <dbReference type="PROSITE" id="PS51186"/>
    </source>
</evidence>
<dbReference type="Gene3D" id="3.40.630.30">
    <property type="match status" value="1"/>
</dbReference>
<evidence type="ECO:0000256" key="6">
    <source>
        <dbReference type="ARBA" id="ARBA00022679"/>
    </source>
</evidence>
<comment type="caution">
    <text evidence="11">The sequence shown here is derived from an EMBL/GenBank/DDBJ whole genome shotgun (WGS) entry which is preliminary data.</text>
</comment>
<keyword evidence="6 9" id="KW-0808">Transferase</keyword>
<protein>
    <recommendedName>
        <fullName evidence="5 9">L-2,4-diaminobutyric acid acetyltransferase</fullName>
        <shortName evidence="9">DABA acetyltransferase</shortName>
        <ecNumber evidence="4 9">2.3.1.178</ecNumber>
    </recommendedName>
</protein>
<gene>
    <name evidence="9 11" type="primary">ectA</name>
    <name evidence="11" type="ORF">IPN02_15005</name>
</gene>
<dbReference type="InterPro" id="IPR016181">
    <property type="entry name" value="Acyl_CoA_acyltransferase"/>
</dbReference>
<evidence type="ECO:0000256" key="7">
    <source>
        <dbReference type="ARBA" id="ARBA00023315"/>
    </source>
</evidence>
<evidence type="ECO:0000256" key="1">
    <source>
        <dbReference type="ARBA" id="ARBA00003741"/>
    </source>
</evidence>
<dbReference type="EC" id="2.3.1.178" evidence="4 9"/>
<evidence type="ECO:0000313" key="11">
    <source>
        <dbReference type="EMBL" id="MBK9298110.1"/>
    </source>
</evidence>
<dbReference type="InterPro" id="IPR000182">
    <property type="entry name" value="GNAT_dom"/>
</dbReference>
<dbReference type="GO" id="GO:0033816">
    <property type="term" value="F:diaminobutyrate acetyltransferase activity"/>
    <property type="evidence" value="ECO:0007669"/>
    <property type="project" value="UniProtKB-EC"/>
</dbReference>
<keyword evidence="7 9" id="KW-0012">Acyltransferase</keyword>
<dbReference type="NCBIfam" id="TIGR02406">
    <property type="entry name" value="ectoine_EctA"/>
    <property type="match status" value="1"/>
</dbReference>
<comment type="similarity">
    <text evidence="3 9">Belongs to the acetyltransferase family. EctA subfamily.</text>
</comment>
<reference evidence="11 12" key="1">
    <citation type="submission" date="2020-10" db="EMBL/GenBank/DDBJ databases">
        <title>Connecting structure to function with the recovery of over 1000 high-quality activated sludge metagenome-assembled genomes encoding full-length rRNA genes using long-read sequencing.</title>
        <authorList>
            <person name="Singleton C.M."/>
            <person name="Petriglieri F."/>
            <person name="Kristensen J.M."/>
            <person name="Kirkegaard R.H."/>
            <person name="Michaelsen T.Y."/>
            <person name="Andersen M.H."/>
            <person name="Karst S.M."/>
            <person name="Dueholm M.S."/>
            <person name="Nielsen P.H."/>
            <person name="Albertsen M."/>
        </authorList>
    </citation>
    <scope>NUCLEOTIDE SEQUENCE [LARGE SCALE GENOMIC DNA]</scope>
    <source>
        <strain evidence="11">Lyne_18-Q3-R50-59_MAXAC.006</strain>
    </source>
</reference>
<dbReference type="GO" id="GO:0019491">
    <property type="term" value="P:ectoine biosynthetic process"/>
    <property type="evidence" value="ECO:0007669"/>
    <property type="project" value="InterPro"/>
</dbReference>
<comment type="catalytic activity">
    <reaction evidence="8 9">
        <text>L-2,4-diaminobutanoate + acetyl-CoA = (2S)-4-acetamido-2-aminobutanoate + CoA + H(+)</text>
        <dbReference type="Rhea" id="RHEA:16901"/>
        <dbReference type="ChEBI" id="CHEBI:15378"/>
        <dbReference type="ChEBI" id="CHEBI:57287"/>
        <dbReference type="ChEBI" id="CHEBI:57288"/>
        <dbReference type="ChEBI" id="CHEBI:58761"/>
        <dbReference type="ChEBI" id="CHEBI:58929"/>
        <dbReference type="EC" id="2.3.1.178"/>
    </reaction>
</comment>
<dbReference type="CDD" id="cd04301">
    <property type="entry name" value="NAT_SF"/>
    <property type="match status" value="1"/>
</dbReference>
<dbReference type="EMBL" id="JADJZA010000008">
    <property type="protein sequence ID" value="MBK9298110.1"/>
    <property type="molecule type" value="Genomic_DNA"/>
</dbReference>
<dbReference type="SUPFAM" id="SSF55729">
    <property type="entry name" value="Acyl-CoA N-acyltransferases (Nat)"/>
    <property type="match status" value="1"/>
</dbReference>
<evidence type="ECO:0000256" key="8">
    <source>
        <dbReference type="ARBA" id="ARBA00048924"/>
    </source>
</evidence>
<evidence type="ECO:0000313" key="12">
    <source>
        <dbReference type="Proteomes" id="UP000727993"/>
    </source>
</evidence>
<dbReference type="PROSITE" id="PS51186">
    <property type="entry name" value="GNAT"/>
    <property type="match status" value="1"/>
</dbReference>
<dbReference type="Pfam" id="PF00583">
    <property type="entry name" value="Acetyltransf_1"/>
    <property type="match status" value="1"/>
</dbReference>
<dbReference type="InterPro" id="IPR012772">
    <property type="entry name" value="Ectoine_EctA"/>
</dbReference>
<evidence type="ECO:0000256" key="5">
    <source>
        <dbReference type="ARBA" id="ARBA00017935"/>
    </source>
</evidence>
<proteinExistence type="inferred from homology"/>
<evidence type="ECO:0000256" key="9">
    <source>
        <dbReference type="RuleBase" id="RU365045"/>
    </source>
</evidence>
<comment type="pathway">
    <text evidence="2 9">Amine and polyamine biosynthesis; ectoine biosynthesis; L-ectoine from L-aspartate 4-semialdehyde: step 2/3.</text>
</comment>
<feature type="domain" description="N-acetyltransferase" evidence="10">
    <location>
        <begin position="1"/>
        <end position="140"/>
    </location>
</feature>
<evidence type="ECO:0000256" key="3">
    <source>
        <dbReference type="ARBA" id="ARBA00010712"/>
    </source>
</evidence>
<dbReference type="AlphaFoldDB" id="A0A936TGU9"/>
<sequence length="149" mass="16402">MRSDAQDMWALAEISVDPNSPYAYLMLGEFFSDTCAVAVFDDQLIGFVTGFRLPTDPETLFIWQIAVADSARGSGLGGRLLDEVANRPSPPRIRHLAATVTPDNEASDRLFRASADRWGAACEVEELFEDGDFPPGDHAPELRYRIGPL</sequence>
<organism evidence="11 12">
    <name type="scientific">Candidatus Neomicrothrix subdominans</name>
    <dbReference type="NCBI Taxonomy" id="2954438"/>
    <lineage>
        <taxon>Bacteria</taxon>
        <taxon>Bacillati</taxon>
        <taxon>Actinomycetota</taxon>
        <taxon>Acidimicrobiia</taxon>
        <taxon>Acidimicrobiales</taxon>
        <taxon>Microthrixaceae</taxon>
        <taxon>Candidatus Neomicrothrix</taxon>
    </lineage>
</organism>
<evidence type="ECO:0000256" key="4">
    <source>
        <dbReference type="ARBA" id="ARBA00012355"/>
    </source>
</evidence>
<comment type="function">
    <text evidence="1 9">Catalyzes the acetylation of L-2,4-diaminobutyrate (DABA) to gamma-N-acetyl-alpha,gamma-diaminobutyric acid (ADABA) with acetyl coenzyme A.</text>
</comment>